<keyword evidence="2" id="KW-1185">Reference proteome</keyword>
<accession>A0A2T4A036</accession>
<organism evidence="1 2">
    <name type="scientific">Trichoderma harzianum CBS 226.95</name>
    <dbReference type="NCBI Taxonomy" id="983964"/>
    <lineage>
        <taxon>Eukaryota</taxon>
        <taxon>Fungi</taxon>
        <taxon>Dikarya</taxon>
        <taxon>Ascomycota</taxon>
        <taxon>Pezizomycotina</taxon>
        <taxon>Sordariomycetes</taxon>
        <taxon>Hypocreomycetidae</taxon>
        <taxon>Hypocreales</taxon>
        <taxon>Hypocreaceae</taxon>
        <taxon>Trichoderma</taxon>
    </lineage>
</organism>
<gene>
    <name evidence="1" type="ORF">M431DRAFT_252987</name>
</gene>
<dbReference type="EMBL" id="KZ679688">
    <property type="protein sequence ID" value="PTB50427.1"/>
    <property type="molecule type" value="Genomic_DNA"/>
</dbReference>
<evidence type="ECO:0000313" key="2">
    <source>
        <dbReference type="Proteomes" id="UP000241690"/>
    </source>
</evidence>
<dbReference type="GeneID" id="36622361"/>
<dbReference type="RefSeq" id="XP_024770104.1">
    <property type="nucleotide sequence ID" value="XM_024913798.1"/>
</dbReference>
<protein>
    <submittedName>
        <fullName evidence="1">Uncharacterized protein</fullName>
    </submittedName>
</protein>
<dbReference type="AlphaFoldDB" id="A0A2T4A036"/>
<reference evidence="1 2" key="1">
    <citation type="submission" date="2016-07" db="EMBL/GenBank/DDBJ databases">
        <title>Multiple horizontal gene transfer events from other fungi enriched the ability of initially mycotrophic Trichoderma (Ascomycota) to feed on dead plant biomass.</title>
        <authorList>
            <consortium name="DOE Joint Genome Institute"/>
            <person name="Aerts A."/>
            <person name="Atanasova L."/>
            <person name="Chenthamara K."/>
            <person name="Zhang J."/>
            <person name="Grujic M."/>
            <person name="Henrissat B."/>
            <person name="Kuo A."/>
            <person name="Salamov A."/>
            <person name="Lipzen A."/>
            <person name="Labutti K."/>
            <person name="Barry K."/>
            <person name="Miao Y."/>
            <person name="Rahimi M.J."/>
            <person name="Shen Q."/>
            <person name="Grigoriev I.V."/>
            <person name="Kubicek C.P."/>
            <person name="Druzhinina I.S."/>
        </authorList>
    </citation>
    <scope>NUCLEOTIDE SEQUENCE [LARGE SCALE GENOMIC DNA]</scope>
    <source>
        <strain evidence="1 2">CBS 226.95</strain>
    </source>
</reference>
<evidence type="ECO:0000313" key="1">
    <source>
        <dbReference type="EMBL" id="PTB50427.1"/>
    </source>
</evidence>
<dbReference type="Proteomes" id="UP000241690">
    <property type="component" value="Unassembled WGS sequence"/>
</dbReference>
<sequence length="138" mass="15287">MNRWHLLQGRCKTWSKYSSSKLTIPSFSLSLRYYETPTALSLAIAAASTLEPVPACHTVSAQPAIDAFLASHSSPHPLLLFAASHPPDFRPFSWSMLWRSSQLSPLWKCGHTPASPDAMYLHQATDATAETTSRMKTK</sequence>
<name>A0A2T4A036_TRIHA</name>
<proteinExistence type="predicted"/>